<evidence type="ECO:0000313" key="3">
    <source>
        <dbReference type="EMBL" id="SMA47034.1"/>
    </source>
</evidence>
<dbReference type="Proteomes" id="UP000196573">
    <property type="component" value="Unassembled WGS sequence"/>
</dbReference>
<dbReference type="EC" id="3.5.1.91" evidence="3"/>
<keyword evidence="1" id="KW-0732">Signal</keyword>
<dbReference type="PANTHER" id="PTHR22642:SF2">
    <property type="entry name" value="PROTEIN LONG AFTER FAR-RED 3"/>
    <property type="match status" value="1"/>
</dbReference>
<dbReference type="Gene3D" id="3.10.310.70">
    <property type="match status" value="1"/>
</dbReference>
<dbReference type="Pfam" id="PF07969">
    <property type="entry name" value="Amidohydro_3"/>
    <property type="match status" value="1"/>
</dbReference>
<dbReference type="RefSeq" id="WP_165767231.1">
    <property type="nucleotide sequence ID" value="NZ_CBCSCN010000003.1"/>
</dbReference>
<dbReference type="InterPro" id="IPR033932">
    <property type="entry name" value="YtcJ-like"/>
</dbReference>
<feature type="signal peptide" evidence="1">
    <location>
        <begin position="1"/>
        <end position="30"/>
    </location>
</feature>
<dbReference type="GO" id="GO:0016810">
    <property type="term" value="F:hydrolase activity, acting on carbon-nitrogen (but not peptide) bonds"/>
    <property type="evidence" value="ECO:0007669"/>
    <property type="project" value="InterPro"/>
</dbReference>
<feature type="chain" id="PRO_5012552875" evidence="1">
    <location>
        <begin position="31"/>
        <end position="598"/>
    </location>
</feature>
<dbReference type="AlphaFoldDB" id="A0A1X7AK91"/>
<protein>
    <submittedName>
        <fullName evidence="3">N-substituted formamide deformylase</fullName>
        <ecNumber evidence="3">3.5.1.91</ecNumber>
    </submittedName>
</protein>
<dbReference type="InterPro" id="IPR032466">
    <property type="entry name" value="Metal_Hydrolase"/>
</dbReference>
<keyword evidence="4" id="KW-1185">Reference proteome</keyword>
<organism evidence="3 4">
    <name type="scientific">Parendozoicomonas haliclonae</name>
    <dbReference type="NCBI Taxonomy" id="1960125"/>
    <lineage>
        <taxon>Bacteria</taxon>
        <taxon>Pseudomonadati</taxon>
        <taxon>Pseudomonadota</taxon>
        <taxon>Gammaproteobacteria</taxon>
        <taxon>Oceanospirillales</taxon>
        <taxon>Endozoicomonadaceae</taxon>
        <taxon>Parendozoicomonas</taxon>
    </lineage>
</organism>
<dbReference type="InterPro" id="IPR013108">
    <property type="entry name" value="Amidohydro_3"/>
</dbReference>
<feature type="domain" description="Amidohydrolase 3" evidence="2">
    <location>
        <begin position="93"/>
        <end position="581"/>
    </location>
</feature>
<evidence type="ECO:0000313" key="4">
    <source>
        <dbReference type="Proteomes" id="UP000196573"/>
    </source>
</evidence>
<dbReference type="EMBL" id="FWPT01000005">
    <property type="protein sequence ID" value="SMA47034.1"/>
    <property type="molecule type" value="Genomic_DNA"/>
</dbReference>
<dbReference type="InterPro" id="IPR011059">
    <property type="entry name" value="Metal-dep_hydrolase_composite"/>
</dbReference>
<dbReference type="SUPFAM" id="SSF51338">
    <property type="entry name" value="Composite domain of metallo-dependent hydrolases"/>
    <property type="match status" value="1"/>
</dbReference>
<dbReference type="CDD" id="cd01300">
    <property type="entry name" value="YtcJ_like"/>
    <property type="match status" value="1"/>
</dbReference>
<proteinExistence type="predicted"/>
<evidence type="ECO:0000259" key="2">
    <source>
        <dbReference type="Pfam" id="PF07969"/>
    </source>
</evidence>
<dbReference type="Gene3D" id="3.20.20.140">
    <property type="entry name" value="Metal-dependent hydrolases"/>
    <property type="match status" value="1"/>
</dbReference>
<accession>A0A1X7AK91</accession>
<gene>
    <name evidence="3" type="primary">nfdA_2</name>
    <name evidence="3" type="ORF">EHSB41UT_02288</name>
</gene>
<evidence type="ECO:0000256" key="1">
    <source>
        <dbReference type="SAM" id="SignalP"/>
    </source>
</evidence>
<dbReference type="PANTHER" id="PTHR22642">
    <property type="entry name" value="IMIDAZOLONEPROPIONASE"/>
    <property type="match status" value="1"/>
</dbReference>
<reference evidence="3 4" key="1">
    <citation type="submission" date="2017-03" db="EMBL/GenBank/DDBJ databases">
        <authorList>
            <person name="Afonso C.L."/>
            <person name="Miller P.J."/>
            <person name="Scott M.A."/>
            <person name="Spackman E."/>
            <person name="Goraichik I."/>
            <person name="Dimitrov K.M."/>
            <person name="Suarez D.L."/>
            <person name="Swayne D.E."/>
        </authorList>
    </citation>
    <scope>NUCLEOTIDE SEQUENCE [LARGE SCALE GENOMIC DNA]</scope>
    <source>
        <strain evidence="3">SB41UT1</strain>
    </source>
</reference>
<dbReference type="Gene3D" id="2.30.40.10">
    <property type="entry name" value="Urease, subunit C, domain 1"/>
    <property type="match status" value="1"/>
</dbReference>
<name>A0A1X7AK91_9GAMM</name>
<keyword evidence="3" id="KW-0378">Hydrolase</keyword>
<sequence length="598" mass="66841">MNTLITGASCKRLFASVAILSATLCLTACQSISTEVDTGSFADAVYTDARIKTMDTTQPWAEALAIKDGQFVAVGSQQDISRWIGPQTDQKHLDNKLVLPGLIDSHTHPGLVSFLAQVAPMPDEMSHDNTLAWLADYAADNPELPIIMGGVWDAAQYGVKGPHKKDLDAIVNDRPVILMEYWGHSVWVNSKALEAMGVDDDTPDPVPGVSGFIRDEKGEATGWVTEFAAMPYLFSVVKTNDNFEMILELFLESLSSYGVTSLLDAGNLAHDDETYSVLAKMDREGRLPVRYEGVYHVYLPEHLDNAISEFHRLRSRYTTENLTFHTIKIHYDGIKEIRTAGMSEEYLDDPGNKGGILVEQDKLTQFIRDINDEEIDLHIHVVGDEATTIALNAYETVKKELGDKLYTRLTLCHLEIIKPEDMGRFVELGVVANFTPQWHGDPMHYLDAVIGERNKRVYVAQPLLESGATVSFSSDVISPAEWERANPFLGMQVAHNRQDLEGGVNAPLMEPVSERLTLEALLTGYTRSGAYQLRRENSLGMIKEGMSADFVVMNDDLFTMDRYKIAEAEANMTVKDGEVVFKRTWLVNVQEWIFDLMY</sequence>
<dbReference type="SUPFAM" id="SSF51556">
    <property type="entry name" value="Metallo-dependent hydrolases"/>
    <property type="match status" value="1"/>
</dbReference>